<dbReference type="AlphaFoldDB" id="A0A7X2T255"/>
<name>A0A7X2T255_9CLOT</name>
<evidence type="ECO:0000313" key="2">
    <source>
        <dbReference type="Proteomes" id="UP000460287"/>
    </source>
</evidence>
<gene>
    <name evidence="1" type="ORF">FYJ33_13070</name>
</gene>
<accession>A0A7X2T255</accession>
<reference evidence="1 2" key="1">
    <citation type="submission" date="2019-08" db="EMBL/GenBank/DDBJ databases">
        <title>In-depth cultivation of the pig gut microbiome towards novel bacterial diversity and tailored functional studies.</title>
        <authorList>
            <person name="Wylensek D."/>
            <person name="Hitch T.C.A."/>
            <person name="Clavel T."/>
        </authorList>
    </citation>
    <scope>NUCLEOTIDE SEQUENCE [LARGE SCALE GENOMIC DNA]</scope>
    <source>
        <strain evidence="1 2">WCA-383-APC-5B</strain>
    </source>
</reference>
<organism evidence="1 2">
    <name type="scientific">Inconstantimicrobium porci</name>
    <dbReference type="NCBI Taxonomy" id="2652291"/>
    <lineage>
        <taxon>Bacteria</taxon>
        <taxon>Bacillati</taxon>
        <taxon>Bacillota</taxon>
        <taxon>Clostridia</taxon>
        <taxon>Eubacteriales</taxon>
        <taxon>Clostridiaceae</taxon>
        <taxon>Inconstantimicrobium</taxon>
    </lineage>
</organism>
<evidence type="ECO:0000313" key="1">
    <source>
        <dbReference type="EMBL" id="MSR92297.1"/>
    </source>
</evidence>
<sequence length="216" mass="25448">MNTEYLKTYFGMIKKLNSMKDKEYMEAFLVYNTSLICAGVKPAVTLTLMIINERDLHDLWIKYGKTYIAELNLNYEVLRQSKNSSTLIIYDYNQLYDCLKKNCNIEFLKILGYKENGDLSEQIAMLRKRYDMYKCPHELGIFLGYPIDDVISFMKDSRKHCKLCGYWKVYNSEEKAEKIFMLFDNIRNCAAETIIKGYTNKQLVEKIKDGVNLLMN</sequence>
<dbReference type="InterPro" id="IPR024523">
    <property type="entry name" value="DUF3793"/>
</dbReference>
<protein>
    <submittedName>
        <fullName evidence="1">DUF3793 family protein</fullName>
    </submittedName>
</protein>
<keyword evidence="2" id="KW-1185">Reference proteome</keyword>
<dbReference type="Pfam" id="PF12672">
    <property type="entry name" value="DUF3793"/>
    <property type="match status" value="1"/>
</dbReference>
<comment type="caution">
    <text evidence="1">The sequence shown here is derived from an EMBL/GenBank/DDBJ whole genome shotgun (WGS) entry which is preliminary data.</text>
</comment>
<dbReference type="Proteomes" id="UP000460287">
    <property type="component" value="Unassembled WGS sequence"/>
</dbReference>
<dbReference type="RefSeq" id="WP_154532192.1">
    <property type="nucleotide sequence ID" value="NZ_JAQXTV010000049.1"/>
</dbReference>
<proteinExistence type="predicted"/>
<dbReference type="EMBL" id="VULX01000027">
    <property type="protein sequence ID" value="MSR92297.1"/>
    <property type="molecule type" value="Genomic_DNA"/>
</dbReference>